<dbReference type="PROSITE" id="PS00778">
    <property type="entry name" value="HIS_ACID_PHOSPHAT_2"/>
    <property type="match status" value="1"/>
</dbReference>
<comment type="caution">
    <text evidence="9">The sequence shown here is derived from an EMBL/GenBank/DDBJ whole genome shotgun (WGS) entry which is preliminary data.</text>
</comment>
<keyword evidence="8" id="KW-0812">Transmembrane</keyword>
<keyword evidence="7" id="KW-0325">Glycoprotein</keyword>
<accession>A0AAV2T0T3</accession>
<dbReference type="SUPFAM" id="SSF53254">
    <property type="entry name" value="Phosphoglycerate mutase-like"/>
    <property type="match status" value="1"/>
</dbReference>
<name>A0AAV2T0T3_CALDB</name>
<comment type="catalytic activity">
    <reaction evidence="1">
        <text>a phosphate monoester + H2O = an alcohol + phosphate</text>
        <dbReference type="Rhea" id="RHEA:15017"/>
        <dbReference type="ChEBI" id="CHEBI:15377"/>
        <dbReference type="ChEBI" id="CHEBI:30879"/>
        <dbReference type="ChEBI" id="CHEBI:43474"/>
        <dbReference type="ChEBI" id="CHEBI:67140"/>
        <dbReference type="EC" id="3.1.3.2"/>
    </reaction>
</comment>
<keyword evidence="6" id="KW-1015">Disulfide bond</keyword>
<dbReference type="InterPro" id="IPR050645">
    <property type="entry name" value="Histidine_acid_phosphatase"/>
</dbReference>
<sequence length="401" mass="45860">MFHNSTTFHSLWPDGFFKLTPTGIVQEFQLGQWFRQRYNSYLGPQYNASDLYIRSSDTDRTLMSAESFLAGIYKDGTSPLEEFGLRWRPIPVHTVAQENEFLLGLASCPLLSKMRDEIMNSSSSKEYENQHRPLLEYLRNATGNHTVNRYNAGCISDSLICMKANEKPLPSWYRDDVFNELLNFTMFYSNKKHVETREQLRLEIGVYVDAFIKHMLSITKLDFIEHAMSRKHVLVFSAHDTTVTNVLAAFGVFDGKMVEYASAVITELVGPHPPADASHYRLRLLYKRGWNDSVGTYILPKPCSTNDGTKSDDGCPLNLVLDYLRPLALKLDDFRAACDVNTTANLTPSRVPRSSTELIWLVCSIAVMIPALCLVYVYVRYRKRKRSVRIDFEQFHSSADA</sequence>
<keyword evidence="8" id="KW-1133">Transmembrane helix</keyword>
<comment type="similarity">
    <text evidence="2">Belongs to the histidine acid phosphatase family.</text>
</comment>
<keyword evidence="4" id="KW-0732">Signal</keyword>
<evidence type="ECO:0000256" key="5">
    <source>
        <dbReference type="ARBA" id="ARBA00022801"/>
    </source>
</evidence>
<dbReference type="InterPro" id="IPR000560">
    <property type="entry name" value="His_Pase_clade-2"/>
</dbReference>
<dbReference type="PANTHER" id="PTHR11567:SF211">
    <property type="entry name" value="PROSTATIC ACID PHOSPHATASE"/>
    <property type="match status" value="1"/>
</dbReference>
<evidence type="ECO:0000256" key="8">
    <source>
        <dbReference type="SAM" id="Phobius"/>
    </source>
</evidence>
<protein>
    <recommendedName>
        <fullName evidence="3">acid phosphatase</fullName>
        <ecNumber evidence="3">3.1.3.2</ecNumber>
    </recommendedName>
</protein>
<evidence type="ECO:0000256" key="4">
    <source>
        <dbReference type="ARBA" id="ARBA00022729"/>
    </source>
</evidence>
<evidence type="ECO:0000313" key="10">
    <source>
        <dbReference type="Proteomes" id="UP001497525"/>
    </source>
</evidence>
<feature type="transmembrane region" description="Helical" evidence="8">
    <location>
        <begin position="358"/>
        <end position="379"/>
    </location>
</feature>
<dbReference type="EMBL" id="CAXLJL010000057">
    <property type="protein sequence ID" value="CAL5130095.1"/>
    <property type="molecule type" value="Genomic_DNA"/>
</dbReference>
<dbReference type="Gene3D" id="3.40.50.1240">
    <property type="entry name" value="Phosphoglycerate mutase-like"/>
    <property type="match status" value="1"/>
</dbReference>
<evidence type="ECO:0000313" key="9">
    <source>
        <dbReference type="EMBL" id="CAL5130095.1"/>
    </source>
</evidence>
<evidence type="ECO:0000256" key="3">
    <source>
        <dbReference type="ARBA" id="ARBA00012646"/>
    </source>
</evidence>
<proteinExistence type="inferred from homology"/>
<evidence type="ECO:0000256" key="6">
    <source>
        <dbReference type="ARBA" id="ARBA00023157"/>
    </source>
</evidence>
<dbReference type="InterPro" id="IPR033379">
    <property type="entry name" value="Acid_Pase_AS"/>
</dbReference>
<reference evidence="9" key="1">
    <citation type="submission" date="2024-06" db="EMBL/GenBank/DDBJ databases">
        <authorList>
            <person name="Liu X."/>
            <person name="Lenzi L."/>
            <person name="Haldenby T S."/>
            <person name="Uol C."/>
        </authorList>
    </citation>
    <scope>NUCLEOTIDE SEQUENCE</scope>
</reference>
<keyword evidence="5" id="KW-0378">Hydrolase</keyword>
<dbReference type="CDD" id="cd07061">
    <property type="entry name" value="HP_HAP_like"/>
    <property type="match status" value="1"/>
</dbReference>
<dbReference type="PANTHER" id="PTHR11567">
    <property type="entry name" value="ACID PHOSPHATASE-RELATED"/>
    <property type="match status" value="1"/>
</dbReference>
<dbReference type="EC" id="3.1.3.2" evidence="3"/>
<organism evidence="9 10">
    <name type="scientific">Calicophoron daubneyi</name>
    <name type="common">Rumen fluke</name>
    <name type="synonym">Paramphistomum daubneyi</name>
    <dbReference type="NCBI Taxonomy" id="300641"/>
    <lineage>
        <taxon>Eukaryota</taxon>
        <taxon>Metazoa</taxon>
        <taxon>Spiralia</taxon>
        <taxon>Lophotrochozoa</taxon>
        <taxon>Platyhelminthes</taxon>
        <taxon>Trematoda</taxon>
        <taxon>Digenea</taxon>
        <taxon>Plagiorchiida</taxon>
        <taxon>Pronocephalata</taxon>
        <taxon>Paramphistomoidea</taxon>
        <taxon>Paramphistomidae</taxon>
        <taxon>Calicophoron</taxon>
    </lineage>
</organism>
<dbReference type="Pfam" id="PF00328">
    <property type="entry name" value="His_Phos_2"/>
    <property type="match status" value="1"/>
</dbReference>
<dbReference type="AlphaFoldDB" id="A0AAV2T0T3"/>
<dbReference type="GO" id="GO:0003993">
    <property type="term" value="F:acid phosphatase activity"/>
    <property type="evidence" value="ECO:0007669"/>
    <property type="project" value="UniProtKB-EC"/>
</dbReference>
<evidence type="ECO:0000256" key="1">
    <source>
        <dbReference type="ARBA" id="ARBA00000032"/>
    </source>
</evidence>
<dbReference type="Proteomes" id="UP001497525">
    <property type="component" value="Unassembled WGS sequence"/>
</dbReference>
<dbReference type="InterPro" id="IPR029033">
    <property type="entry name" value="His_PPase_superfam"/>
</dbReference>
<evidence type="ECO:0000256" key="7">
    <source>
        <dbReference type="ARBA" id="ARBA00023180"/>
    </source>
</evidence>
<keyword evidence="8" id="KW-0472">Membrane</keyword>
<gene>
    <name evidence="9" type="ORF">CDAUBV1_LOCUS1532</name>
</gene>
<evidence type="ECO:0000256" key="2">
    <source>
        <dbReference type="ARBA" id="ARBA00005375"/>
    </source>
</evidence>